<evidence type="ECO:0000259" key="2">
    <source>
        <dbReference type="PROSITE" id="PS50987"/>
    </source>
</evidence>
<sequence>MDKVFKALADKSRRLLLDQLFKENGQTLSELCGHLDMTRQAVSKHLAVLEEANLVIIIRNGRKKLHYLNAAPIGEIYDRWIGKYEHHHVRALNEVKRKLEEENDD</sequence>
<accession>A0A2N3LJ94</accession>
<keyword evidence="4" id="KW-1185">Reference proteome</keyword>
<dbReference type="Proteomes" id="UP000233440">
    <property type="component" value="Unassembled WGS sequence"/>
</dbReference>
<reference evidence="3 4" key="1">
    <citation type="submission" date="2017-11" db="EMBL/GenBank/DDBJ databases">
        <title>Bacillus camelliae sp. nov., isolated from pu'er tea.</title>
        <authorList>
            <person name="Niu L."/>
        </authorList>
    </citation>
    <scope>NUCLEOTIDE SEQUENCE [LARGE SCALE GENOMIC DNA]</scope>
    <source>
        <strain evidence="3 4">7578-1</strain>
    </source>
</reference>
<proteinExistence type="predicted"/>
<dbReference type="GO" id="GO:0003677">
    <property type="term" value="F:DNA binding"/>
    <property type="evidence" value="ECO:0007669"/>
    <property type="project" value="UniProtKB-KW"/>
</dbReference>
<evidence type="ECO:0000313" key="4">
    <source>
        <dbReference type="Proteomes" id="UP000233440"/>
    </source>
</evidence>
<dbReference type="SMART" id="SM00418">
    <property type="entry name" value="HTH_ARSR"/>
    <property type="match status" value="1"/>
</dbReference>
<feature type="domain" description="HTH arsR-type" evidence="2">
    <location>
        <begin position="1"/>
        <end position="88"/>
    </location>
</feature>
<dbReference type="GO" id="GO:0003700">
    <property type="term" value="F:DNA-binding transcription factor activity"/>
    <property type="evidence" value="ECO:0007669"/>
    <property type="project" value="InterPro"/>
</dbReference>
<dbReference type="PROSITE" id="PS50987">
    <property type="entry name" value="HTH_ARSR_2"/>
    <property type="match status" value="1"/>
</dbReference>
<organism evidence="3 4">
    <name type="scientific">Heyndrickxia camelliae</name>
    <dbReference type="NCBI Taxonomy" id="1707093"/>
    <lineage>
        <taxon>Bacteria</taxon>
        <taxon>Bacillati</taxon>
        <taxon>Bacillota</taxon>
        <taxon>Bacilli</taxon>
        <taxon>Bacillales</taxon>
        <taxon>Bacillaceae</taxon>
        <taxon>Heyndrickxia</taxon>
    </lineage>
</organism>
<dbReference type="InterPro" id="IPR036390">
    <property type="entry name" value="WH_DNA-bd_sf"/>
</dbReference>
<dbReference type="Gene3D" id="1.10.10.10">
    <property type="entry name" value="Winged helix-like DNA-binding domain superfamily/Winged helix DNA-binding domain"/>
    <property type="match status" value="1"/>
</dbReference>
<evidence type="ECO:0000256" key="1">
    <source>
        <dbReference type="ARBA" id="ARBA00023125"/>
    </source>
</evidence>
<protein>
    <submittedName>
        <fullName evidence="3">Transcriptional regulator</fullName>
    </submittedName>
</protein>
<dbReference type="InterPro" id="IPR001845">
    <property type="entry name" value="HTH_ArsR_DNA-bd_dom"/>
</dbReference>
<dbReference type="InterPro" id="IPR011991">
    <property type="entry name" value="ArsR-like_HTH"/>
</dbReference>
<name>A0A2N3LJ94_9BACI</name>
<gene>
    <name evidence="3" type="ORF">CWO92_12700</name>
</gene>
<keyword evidence="1" id="KW-0238">DNA-binding</keyword>
<dbReference type="PANTHER" id="PTHR38600">
    <property type="entry name" value="TRANSCRIPTIONAL REGULATORY PROTEIN"/>
    <property type="match status" value="1"/>
</dbReference>
<dbReference type="AlphaFoldDB" id="A0A2N3LJ94"/>
<dbReference type="Pfam" id="PF01022">
    <property type="entry name" value="HTH_5"/>
    <property type="match status" value="1"/>
</dbReference>
<comment type="caution">
    <text evidence="3">The sequence shown here is derived from an EMBL/GenBank/DDBJ whole genome shotgun (WGS) entry which is preliminary data.</text>
</comment>
<dbReference type="InterPro" id="IPR036388">
    <property type="entry name" value="WH-like_DNA-bd_sf"/>
</dbReference>
<dbReference type="PRINTS" id="PR00778">
    <property type="entry name" value="HTHARSR"/>
</dbReference>
<dbReference type="NCBIfam" id="NF033788">
    <property type="entry name" value="HTH_metalloreg"/>
    <property type="match status" value="1"/>
</dbReference>
<dbReference type="EMBL" id="PIQO01000009">
    <property type="protein sequence ID" value="PKR84701.1"/>
    <property type="molecule type" value="Genomic_DNA"/>
</dbReference>
<dbReference type="PANTHER" id="PTHR38600:SF1">
    <property type="entry name" value="TRANSCRIPTIONAL REGULATORY PROTEIN"/>
    <property type="match status" value="1"/>
</dbReference>
<dbReference type="SUPFAM" id="SSF46785">
    <property type="entry name" value="Winged helix' DNA-binding domain"/>
    <property type="match status" value="1"/>
</dbReference>
<dbReference type="OrthoDB" id="9799175at2"/>
<evidence type="ECO:0000313" key="3">
    <source>
        <dbReference type="EMBL" id="PKR84701.1"/>
    </source>
</evidence>
<dbReference type="CDD" id="cd00090">
    <property type="entry name" value="HTH_ARSR"/>
    <property type="match status" value="1"/>
</dbReference>